<dbReference type="Proteomes" id="UP001057452">
    <property type="component" value="Chromosome 10"/>
</dbReference>
<dbReference type="EMBL" id="CM043794">
    <property type="protein sequence ID" value="KAI4819682.1"/>
    <property type="molecule type" value="Genomic_DNA"/>
</dbReference>
<keyword evidence="2" id="KW-1185">Reference proteome</keyword>
<evidence type="ECO:0000313" key="2">
    <source>
        <dbReference type="Proteomes" id="UP001057452"/>
    </source>
</evidence>
<gene>
    <name evidence="1" type="ORF">KUCAC02_004922</name>
</gene>
<name>A0ACB9X1J6_CHAAC</name>
<feature type="non-terminal residue" evidence="1">
    <location>
        <position position="132"/>
    </location>
</feature>
<reference evidence="1" key="1">
    <citation type="submission" date="2022-05" db="EMBL/GenBank/DDBJ databases">
        <title>Chromosome-level genome of Chaenocephalus aceratus.</title>
        <authorList>
            <person name="Park H."/>
        </authorList>
    </citation>
    <scope>NUCLEOTIDE SEQUENCE</scope>
    <source>
        <strain evidence="1">KU_202001</strain>
    </source>
</reference>
<accession>A0ACB9X1J6</accession>
<organism evidence="1 2">
    <name type="scientific">Chaenocephalus aceratus</name>
    <name type="common">Blackfin icefish</name>
    <name type="synonym">Chaenichthys aceratus</name>
    <dbReference type="NCBI Taxonomy" id="36190"/>
    <lineage>
        <taxon>Eukaryota</taxon>
        <taxon>Metazoa</taxon>
        <taxon>Chordata</taxon>
        <taxon>Craniata</taxon>
        <taxon>Vertebrata</taxon>
        <taxon>Euteleostomi</taxon>
        <taxon>Actinopterygii</taxon>
        <taxon>Neopterygii</taxon>
        <taxon>Teleostei</taxon>
        <taxon>Neoteleostei</taxon>
        <taxon>Acanthomorphata</taxon>
        <taxon>Eupercaria</taxon>
        <taxon>Perciformes</taxon>
        <taxon>Notothenioidei</taxon>
        <taxon>Channichthyidae</taxon>
        <taxon>Chaenocephalus</taxon>
    </lineage>
</organism>
<comment type="caution">
    <text evidence="1">The sequence shown here is derived from an EMBL/GenBank/DDBJ whole genome shotgun (WGS) entry which is preliminary data.</text>
</comment>
<sequence>RSLGLNGPLFSSGGHPQDEDFLPLLQKAAAATPGGLMELSCSPGDGNKEQRGRIKLLDTVPDLPNPPKTKRTLSLHCVRAAVKQPPDTPSFSPSVKMGGGQAGIESARRTEAGVVEDVQEKELESDPGGFTV</sequence>
<proteinExistence type="predicted"/>
<protein>
    <submittedName>
        <fullName evidence="1">Uncharacterized protein</fullName>
    </submittedName>
</protein>
<feature type="non-terminal residue" evidence="1">
    <location>
        <position position="1"/>
    </location>
</feature>
<evidence type="ECO:0000313" key="1">
    <source>
        <dbReference type="EMBL" id="KAI4819682.1"/>
    </source>
</evidence>